<evidence type="ECO:0000259" key="4">
    <source>
        <dbReference type="PROSITE" id="PS01124"/>
    </source>
</evidence>
<name>A0ABU4RBI2_9FLAO</name>
<dbReference type="Pfam" id="PF12833">
    <property type="entry name" value="HTH_18"/>
    <property type="match status" value="1"/>
</dbReference>
<gene>
    <name evidence="5" type="ORF">SGQ83_11380</name>
</gene>
<comment type="caution">
    <text evidence="5">The sequence shown here is derived from an EMBL/GenBank/DDBJ whole genome shotgun (WGS) entry which is preliminary data.</text>
</comment>
<feature type="domain" description="HTH araC/xylS-type" evidence="4">
    <location>
        <begin position="197"/>
        <end position="295"/>
    </location>
</feature>
<dbReference type="Proteomes" id="UP001273350">
    <property type="component" value="Unassembled WGS sequence"/>
</dbReference>
<dbReference type="PRINTS" id="PR00032">
    <property type="entry name" value="HTHARAC"/>
</dbReference>
<dbReference type="InterPro" id="IPR018060">
    <property type="entry name" value="HTH_AraC"/>
</dbReference>
<keyword evidence="3" id="KW-0804">Transcription</keyword>
<keyword evidence="2" id="KW-0238">DNA-binding</keyword>
<dbReference type="InterPro" id="IPR020449">
    <property type="entry name" value="Tscrpt_reg_AraC-type_HTH"/>
</dbReference>
<evidence type="ECO:0000313" key="5">
    <source>
        <dbReference type="EMBL" id="MDX6189952.1"/>
    </source>
</evidence>
<dbReference type="InterPro" id="IPR009057">
    <property type="entry name" value="Homeodomain-like_sf"/>
</dbReference>
<reference evidence="5 6" key="1">
    <citation type="submission" date="2023-11" db="EMBL/GenBank/DDBJ databases">
        <title>Unpublished Manusciprt.</title>
        <authorList>
            <person name="Saticioglu I.B."/>
            <person name="Ay H."/>
            <person name="Ajmi N."/>
            <person name="Altun S."/>
            <person name="Duman M."/>
        </authorList>
    </citation>
    <scope>NUCLEOTIDE SEQUENCE [LARGE SCALE GENOMIC DNA]</scope>
    <source>
        <strain evidence="5 6">Fl-318</strain>
    </source>
</reference>
<dbReference type="SUPFAM" id="SSF46689">
    <property type="entry name" value="Homeodomain-like"/>
    <property type="match status" value="1"/>
</dbReference>
<dbReference type="Gene3D" id="1.10.10.60">
    <property type="entry name" value="Homeodomain-like"/>
    <property type="match status" value="1"/>
</dbReference>
<evidence type="ECO:0000256" key="3">
    <source>
        <dbReference type="ARBA" id="ARBA00023163"/>
    </source>
</evidence>
<keyword evidence="6" id="KW-1185">Reference proteome</keyword>
<dbReference type="RefSeq" id="WP_230003122.1">
    <property type="nucleotide sequence ID" value="NZ_CP087134.1"/>
</dbReference>
<dbReference type="EMBL" id="JAWXVI010000006">
    <property type="protein sequence ID" value="MDX6189952.1"/>
    <property type="molecule type" value="Genomic_DNA"/>
</dbReference>
<proteinExistence type="predicted"/>
<dbReference type="SMART" id="SM00342">
    <property type="entry name" value="HTH_ARAC"/>
    <property type="match status" value="1"/>
</dbReference>
<dbReference type="PANTHER" id="PTHR43280:SF32">
    <property type="entry name" value="TRANSCRIPTIONAL REGULATORY PROTEIN"/>
    <property type="match status" value="1"/>
</dbReference>
<accession>A0ABU4RBI2</accession>
<evidence type="ECO:0000313" key="6">
    <source>
        <dbReference type="Proteomes" id="UP001273350"/>
    </source>
</evidence>
<sequence length="300" mass="35137">MPEEKENIPFYDSINSFLESTGVEHRTSNPLFYCMRLAEHKGDIYRSPFRRGFYFVALLISNGNTQVGYNNIEENIKESFLVFQSPRQVYSFFRDKNTEGYLIYFKEDSFHFFKPDFVQEFPFFDTLNTNLFQLTQSHYADIAPCFEEVFLAYEASQSIYNIAVHKFFALLYQLKEFEIIEQQKVVKLSNAQQVLTKKFIQLINLHYLTKRTVEEYADLLTVSVSHLSKSVKTVTGLTVLTLINDRITKEAKLMIKHTDLNIAEIAFQLNFSDTSNFGKFFRKQTGMSPLSFRSNEKEQV</sequence>
<evidence type="ECO:0000256" key="1">
    <source>
        <dbReference type="ARBA" id="ARBA00023015"/>
    </source>
</evidence>
<organism evidence="5 6">
    <name type="scientific">Flavobacterium cupriresistens</name>
    <dbReference type="NCBI Taxonomy" id="2893885"/>
    <lineage>
        <taxon>Bacteria</taxon>
        <taxon>Pseudomonadati</taxon>
        <taxon>Bacteroidota</taxon>
        <taxon>Flavobacteriia</taxon>
        <taxon>Flavobacteriales</taxon>
        <taxon>Flavobacteriaceae</taxon>
        <taxon>Flavobacterium</taxon>
    </lineage>
</organism>
<dbReference type="PROSITE" id="PS01124">
    <property type="entry name" value="HTH_ARAC_FAMILY_2"/>
    <property type="match status" value="1"/>
</dbReference>
<protein>
    <submittedName>
        <fullName evidence="5">Helix-turn-helix transcriptional regulator</fullName>
    </submittedName>
</protein>
<keyword evidence="1" id="KW-0805">Transcription regulation</keyword>
<evidence type="ECO:0000256" key="2">
    <source>
        <dbReference type="ARBA" id="ARBA00023125"/>
    </source>
</evidence>
<dbReference type="PANTHER" id="PTHR43280">
    <property type="entry name" value="ARAC-FAMILY TRANSCRIPTIONAL REGULATOR"/>
    <property type="match status" value="1"/>
</dbReference>